<dbReference type="Proteomes" id="UP000772181">
    <property type="component" value="Unassembled WGS sequence"/>
</dbReference>
<dbReference type="AlphaFoldDB" id="A0A933GKS5"/>
<feature type="transmembrane region" description="Helical" evidence="4">
    <location>
        <begin position="110"/>
        <end position="130"/>
    </location>
</feature>
<feature type="domain" description="Major facilitator superfamily (MFS) profile" evidence="5">
    <location>
        <begin position="18"/>
        <end position="427"/>
    </location>
</feature>
<feature type="transmembrane region" description="Helical" evidence="4">
    <location>
        <begin position="20"/>
        <end position="41"/>
    </location>
</feature>
<evidence type="ECO:0000256" key="3">
    <source>
        <dbReference type="ARBA" id="ARBA00023136"/>
    </source>
</evidence>
<feature type="transmembrane region" description="Helical" evidence="4">
    <location>
        <begin position="338"/>
        <end position="360"/>
    </location>
</feature>
<proteinExistence type="predicted"/>
<dbReference type="InterPro" id="IPR011701">
    <property type="entry name" value="MFS"/>
</dbReference>
<dbReference type="PANTHER" id="PTHR11360">
    <property type="entry name" value="MONOCARBOXYLATE TRANSPORTER"/>
    <property type="match status" value="1"/>
</dbReference>
<dbReference type="PROSITE" id="PS50850">
    <property type="entry name" value="MFS"/>
    <property type="match status" value="1"/>
</dbReference>
<dbReference type="Pfam" id="PF07690">
    <property type="entry name" value="MFS_1"/>
    <property type="match status" value="1"/>
</dbReference>
<dbReference type="Gene3D" id="1.20.1250.20">
    <property type="entry name" value="MFS general substrate transporter like domains"/>
    <property type="match status" value="2"/>
</dbReference>
<keyword evidence="3 4" id="KW-0472">Membrane</keyword>
<feature type="transmembrane region" description="Helical" evidence="4">
    <location>
        <begin position="313"/>
        <end position="332"/>
    </location>
</feature>
<dbReference type="SUPFAM" id="SSF103473">
    <property type="entry name" value="MFS general substrate transporter"/>
    <property type="match status" value="1"/>
</dbReference>
<feature type="transmembrane region" description="Helical" evidence="4">
    <location>
        <begin position="174"/>
        <end position="194"/>
    </location>
</feature>
<feature type="transmembrane region" description="Helical" evidence="4">
    <location>
        <begin position="61"/>
        <end position="77"/>
    </location>
</feature>
<name>A0A933GKS5_UNCTE</name>
<feature type="transmembrane region" description="Helical" evidence="4">
    <location>
        <begin position="372"/>
        <end position="391"/>
    </location>
</feature>
<sequence length="427" mass="46756">MGFLRVVPSKLRIYYGWRVVAVGFVLLLLMFGMRLSFGLYIKPLADNFGATRASISGSQSLYMVMYAVFALITGSLADRYGSRIVLAGGSLFMGLGMLLASQITSVWQYYLTYGVLVAIGSGAIYVPVIGVVSKFFTKQRNFALGITASGAGLGQFLIPPFMQAIVEVQGWKSAFFYTALLTLVFGVSLPWLMLKGKGLPEDAELDLKKDSMENIDDKEAASSLPADSAEQKPQKHYTLGQAMATAPFWTYFAMYFIVCFIMDGIVFVHMYPYLTDIGFSGQRAAKCLSFLGLISTIAMVALGPLGDRMNKRILLTSLLAAHTLLLLWLIHIGGEISLWGFTIFYGILLGAAWPLMVSLLTDIFGSRSVSSILGACTIAFGIAGLIAPWVAGYIFDLYKSYDPIFYFTILLSLGSIVCTYFTRPVRS</sequence>
<dbReference type="EMBL" id="JACQWF010000222">
    <property type="protein sequence ID" value="MBI4595687.1"/>
    <property type="molecule type" value="Genomic_DNA"/>
</dbReference>
<gene>
    <name evidence="6" type="ORF">HY730_04820</name>
</gene>
<reference evidence="6" key="1">
    <citation type="submission" date="2020-07" db="EMBL/GenBank/DDBJ databases">
        <title>Huge and variable diversity of episymbiotic CPR bacteria and DPANN archaea in groundwater ecosystems.</title>
        <authorList>
            <person name="He C.Y."/>
            <person name="Keren R."/>
            <person name="Whittaker M."/>
            <person name="Farag I.F."/>
            <person name="Doudna J."/>
            <person name="Cate J.H.D."/>
            <person name="Banfield J.F."/>
        </authorList>
    </citation>
    <scope>NUCLEOTIDE SEQUENCE</scope>
    <source>
        <strain evidence="6">NC_groundwater_1482_Ag_S-0.65um_47_24</strain>
    </source>
</reference>
<accession>A0A933GKS5</accession>
<feature type="transmembrane region" description="Helical" evidence="4">
    <location>
        <begin position="288"/>
        <end position="306"/>
    </location>
</feature>
<comment type="caution">
    <text evidence="6">The sequence shown here is derived from an EMBL/GenBank/DDBJ whole genome shotgun (WGS) entry which is preliminary data.</text>
</comment>
<keyword evidence="2 4" id="KW-1133">Transmembrane helix</keyword>
<evidence type="ECO:0000313" key="7">
    <source>
        <dbReference type="Proteomes" id="UP000772181"/>
    </source>
</evidence>
<protein>
    <submittedName>
        <fullName evidence="6">MFS transporter</fullName>
    </submittedName>
</protein>
<dbReference type="PANTHER" id="PTHR11360:SF284">
    <property type="entry name" value="EG:103B4.3 PROTEIN-RELATED"/>
    <property type="match status" value="1"/>
</dbReference>
<dbReference type="InterPro" id="IPR036259">
    <property type="entry name" value="MFS_trans_sf"/>
</dbReference>
<feature type="transmembrane region" description="Helical" evidence="4">
    <location>
        <begin position="248"/>
        <end position="268"/>
    </location>
</feature>
<feature type="transmembrane region" description="Helical" evidence="4">
    <location>
        <begin position="84"/>
        <end position="104"/>
    </location>
</feature>
<keyword evidence="1 4" id="KW-0812">Transmembrane</keyword>
<feature type="transmembrane region" description="Helical" evidence="4">
    <location>
        <begin position="403"/>
        <end position="422"/>
    </location>
</feature>
<organism evidence="6 7">
    <name type="scientific">Tectimicrobiota bacterium</name>
    <dbReference type="NCBI Taxonomy" id="2528274"/>
    <lineage>
        <taxon>Bacteria</taxon>
        <taxon>Pseudomonadati</taxon>
        <taxon>Nitrospinota/Tectimicrobiota group</taxon>
        <taxon>Candidatus Tectimicrobiota</taxon>
    </lineage>
</organism>
<evidence type="ECO:0000256" key="1">
    <source>
        <dbReference type="ARBA" id="ARBA00022692"/>
    </source>
</evidence>
<dbReference type="InterPro" id="IPR020846">
    <property type="entry name" value="MFS_dom"/>
</dbReference>
<evidence type="ECO:0000259" key="5">
    <source>
        <dbReference type="PROSITE" id="PS50850"/>
    </source>
</evidence>
<evidence type="ECO:0000313" key="6">
    <source>
        <dbReference type="EMBL" id="MBI4595687.1"/>
    </source>
</evidence>
<dbReference type="InterPro" id="IPR050327">
    <property type="entry name" value="Proton-linked_MCT"/>
</dbReference>
<dbReference type="CDD" id="cd17355">
    <property type="entry name" value="MFS_YcxA_like"/>
    <property type="match status" value="1"/>
</dbReference>
<dbReference type="GO" id="GO:0022857">
    <property type="term" value="F:transmembrane transporter activity"/>
    <property type="evidence" value="ECO:0007669"/>
    <property type="project" value="InterPro"/>
</dbReference>
<feature type="transmembrane region" description="Helical" evidence="4">
    <location>
        <begin position="142"/>
        <end position="162"/>
    </location>
</feature>
<evidence type="ECO:0000256" key="2">
    <source>
        <dbReference type="ARBA" id="ARBA00022989"/>
    </source>
</evidence>
<evidence type="ECO:0000256" key="4">
    <source>
        <dbReference type="SAM" id="Phobius"/>
    </source>
</evidence>